<dbReference type="RefSeq" id="XP_040710474.1">
    <property type="nucleotide sequence ID" value="XM_040864524.1"/>
</dbReference>
<dbReference type="OrthoDB" id="16820at2759"/>
<dbReference type="InterPro" id="IPR036188">
    <property type="entry name" value="FAD/NAD-bd_sf"/>
</dbReference>
<proteinExistence type="predicted"/>
<evidence type="ECO:0000313" key="1">
    <source>
        <dbReference type="EMBL" id="ORY57007.1"/>
    </source>
</evidence>
<evidence type="ECO:0000313" key="2">
    <source>
        <dbReference type="Proteomes" id="UP000193689"/>
    </source>
</evidence>
<organism evidence="1 2">
    <name type="scientific">Pseudomassariella vexata</name>
    <dbReference type="NCBI Taxonomy" id="1141098"/>
    <lineage>
        <taxon>Eukaryota</taxon>
        <taxon>Fungi</taxon>
        <taxon>Dikarya</taxon>
        <taxon>Ascomycota</taxon>
        <taxon>Pezizomycotina</taxon>
        <taxon>Sordariomycetes</taxon>
        <taxon>Xylariomycetidae</taxon>
        <taxon>Amphisphaeriales</taxon>
        <taxon>Pseudomassariaceae</taxon>
        <taxon>Pseudomassariella</taxon>
    </lineage>
</organism>
<evidence type="ECO:0008006" key="3">
    <source>
        <dbReference type="Google" id="ProtNLM"/>
    </source>
</evidence>
<dbReference type="InParanoid" id="A0A1Y2DCU0"/>
<gene>
    <name evidence="1" type="ORF">BCR38DRAFT_490451</name>
</gene>
<dbReference type="Proteomes" id="UP000193689">
    <property type="component" value="Unassembled WGS sequence"/>
</dbReference>
<keyword evidence="2" id="KW-1185">Reference proteome</keyword>
<dbReference type="GeneID" id="63780736"/>
<dbReference type="AlphaFoldDB" id="A0A1Y2DCU0"/>
<dbReference type="Gene3D" id="3.50.50.60">
    <property type="entry name" value="FAD/NAD(P)-binding domain"/>
    <property type="match status" value="1"/>
</dbReference>
<accession>A0A1Y2DCU0</accession>
<protein>
    <recommendedName>
        <fullName evidence="3">FAD-binding domain-containing protein</fullName>
    </recommendedName>
</protein>
<comment type="caution">
    <text evidence="1">The sequence shown here is derived from an EMBL/GenBank/DDBJ whole genome shotgun (WGS) entry which is preliminary data.</text>
</comment>
<reference evidence="1 2" key="1">
    <citation type="submission" date="2016-07" db="EMBL/GenBank/DDBJ databases">
        <title>Pervasive Adenine N6-methylation of Active Genes in Fungi.</title>
        <authorList>
            <consortium name="DOE Joint Genome Institute"/>
            <person name="Mondo S.J."/>
            <person name="Dannebaum R.O."/>
            <person name="Kuo R.C."/>
            <person name="Labutti K."/>
            <person name="Haridas S."/>
            <person name="Kuo A."/>
            <person name="Salamov A."/>
            <person name="Ahrendt S.R."/>
            <person name="Lipzen A."/>
            <person name="Sullivan W."/>
            <person name="Andreopoulos W.B."/>
            <person name="Clum A."/>
            <person name="Lindquist E."/>
            <person name="Daum C."/>
            <person name="Ramamoorthy G.K."/>
            <person name="Gryganskyi A."/>
            <person name="Culley D."/>
            <person name="Magnuson J.K."/>
            <person name="James T.Y."/>
            <person name="O'Malley M.A."/>
            <person name="Stajich J.E."/>
            <person name="Spatafora J.W."/>
            <person name="Visel A."/>
            <person name="Grigoriev I.V."/>
        </authorList>
    </citation>
    <scope>NUCLEOTIDE SEQUENCE [LARGE SCALE GENOMIC DNA]</scope>
    <source>
        <strain evidence="1 2">CBS 129021</strain>
    </source>
</reference>
<sequence>MFDNEDTSMEMCNGFVFPHFVSLSVTTSADASDLTRCAVLGPPDKGHHELSPDAQVMILETLSAEWVFETLSEVPEFHDYAKRLISATPEGTIVDWRLMWRNLQSNTISPLGRVVQAGDAAHTLLSSSGSGASQEMEVASYLAVYCIRKGSATFRGFERVSCCEELGFINYQLRMKATAKVVAKDHNQIKSEFGQ</sequence>
<name>A0A1Y2DCU0_9PEZI</name>
<dbReference type="EMBL" id="MCFJ01000021">
    <property type="protein sequence ID" value="ORY57007.1"/>
    <property type="molecule type" value="Genomic_DNA"/>
</dbReference>
<dbReference type="STRING" id="1141098.A0A1Y2DCU0"/>